<evidence type="ECO:0000256" key="1">
    <source>
        <dbReference type="PROSITE-ProRule" id="PRU00169"/>
    </source>
</evidence>
<dbReference type="PANTHER" id="PTHR44520">
    <property type="entry name" value="RESPONSE REGULATOR RCP1-RELATED"/>
    <property type="match status" value="1"/>
</dbReference>
<dbReference type="OrthoDB" id="1524091at2"/>
<proteinExistence type="predicted"/>
<dbReference type="PANTHER" id="PTHR44520:SF2">
    <property type="entry name" value="RESPONSE REGULATOR RCP1"/>
    <property type="match status" value="1"/>
</dbReference>
<dbReference type="SMART" id="SM00448">
    <property type="entry name" value="REC"/>
    <property type="match status" value="1"/>
</dbReference>
<dbReference type="AlphaFoldDB" id="A0A418MEG7"/>
<feature type="domain" description="Response regulatory" evidence="2">
    <location>
        <begin position="7"/>
        <end position="134"/>
    </location>
</feature>
<evidence type="ECO:0000313" key="4">
    <source>
        <dbReference type="Proteomes" id="UP000283523"/>
    </source>
</evidence>
<dbReference type="PROSITE" id="PS50110">
    <property type="entry name" value="RESPONSE_REGULATORY"/>
    <property type="match status" value="1"/>
</dbReference>
<dbReference type="InterPro" id="IPR052893">
    <property type="entry name" value="TCS_response_regulator"/>
</dbReference>
<dbReference type="GO" id="GO:0000160">
    <property type="term" value="P:phosphorelay signal transduction system"/>
    <property type="evidence" value="ECO:0007669"/>
    <property type="project" value="InterPro"/>
</dbReference>
<dbReference type="InterPro" id="IPR001789">
    <property type="entry name" value="Sig_transdc_resp-reg_receiver"/>
</dbReference>
<evidence type="ECO:0000313" key="3">
    <source>
        <dbReference type="EMBL" id="RIV25209.1"/>
    </source>
</evidence>
<dbReference type="SUPFAM" id="SSF52172">
    <property type="entry name" value="CheY-like"/>
    <property type="match status" value="1"/>
</dbReference>
<protein>
    <submittedName>
        <fullName evidence="3">Response regulator</fullName>
    </submittedName>
</protein>
<feature type="modified residue" description="4-aspartylphosphate" evidence="1">
    <location>
        <position position="64"/>
    </location>
</feature>
<dbReference type="InterPro" id="IPR011006">
    <property type="entry name" value="CheY-like_superfamily"/>
</dbReference>
<accession>A0A418MEG7</accession>
<keyword evidence="4" id="KW-1185">Reference proteome</keyword>
<dbReference type="Proteomes" id="UP000283523">
    <property type="component" value="Unassembled WGS sequence"/>
</dbReference>
<sequence length="135" mass="15390">MPRPIRCILLIDDDPDDNYLHQLIIEETGLCETVRVAENGQLGLAYLTDTDHPDYIRPDIILLDINMPGMNGFEFLEHYRQIDPSLQSRVVLLMLTTSLFPADTTRASQFNEVKGYLSKPLTKAMLQAIVNQHFS</sequence>
<gene>
    <name evidence="3" type="ORF">DYU11_07820</name>
</gene>
<name>A0A418MEG7_9BACT</name>
<comment type="caution">
    <text evidence="3">The sequence shown here is derived from an EMBL/GenBank/DDBJ whole genome shotgun (WGS) entry which is preliminary data.</text>
</comment>
<dbReference type="Gene3D" id="3.40.50.2300">
    <property type="match status" value="1"/>
</dbReference>
<dbReference type="RefSeq" id="WP_119667095.1">
    <property type="nucleotide sequence ID" value="NZ_QXED01000002.1"/>
</dbReference>
<evidence type="ECO:0000259" key="2">
    <source>
        <dbReference type="PROSITE" id="PS50110"/>
    </source>
</evidence>
<organism evidence="3 4">
    <name type="scientific">Fibrisoma montanum</name>
    <dbReference type="NCBI Taxonomy" id="2305895"/>
    <lineage>
        <taxon>Bacteria</taxon>
        <taxon>Pseudomonadati</taxon>
        <taxon>Bacteroidota</taxon>
        <taxon>Cytophagia</taxon>
        <taxon>Cytophagales</taxon>
        <taxon>Spirosomataceae</taxon>
        <taxon>Fibrisoma</taxon>
    </lineage>
</organism>
<dbReference type="EMBL" id="QXED01000002">
    <property type="protein sequence ID" value="RIV25209.1"/>
    <property type="molecule type" value="Genomic_DNA"/>
</dbReference>
<dbReference type="Pfam" id="PF00072">
    <property type="entry name" value="Response_reg"/>
    <property type="match status" value="1"/>
</dbReference>
<reference evidence="3 4" key="1">
    <citation type="submission" date="2018-08" db="EMBL/GenBank/DDBJ databases">
        <title>Fibrisoma montanum sp. nov., isolated from Danxia mountain soil.</title>
        <authorList>
            <person name="Huang Y."/>
        </authorList>
    </citation>
    <scope>NUCLEOTIDE SEQUENCE [LARGE SCALE GENOMIC DNA]</scope>
    <source>
        <strain evidence="3 4">HYT19</strain>
    </source>
</reference>
<keyword evidence="1" id="KW-0597">Phosphoprotein</keyword>